<dbReference type="EMBL" id="CP032097">
    <property type="protein sequence ID" value="AXX95170.1"/>
    <property type="molecule type" value="Genomic_DNA"/>
</dbReference>
<evidence type="ECO:0000313" key="1">
    <source>
        <dbReference type="EMBL" id="AXX95170.1"/>
    </source>
</evidence>
<dbReference type="AlphaFoldDB" id="A0A347U8J2"/>
<evidence type="ECO:0000313" key="4">
    <source>
        <dbReference type="Proteomes" id="UP000290588"/>
    </source>
</evidence>
<dbReference type="KEGG" id="aell:AELL_1510"/>
<dbReference type="Proteomes" id="UP000262582">
    <property type="component" value="Chromosome"/>
</dbReference>
<accession>A0A347U8J2</accession>
<reference evidence="1 3" key="2">
    <citation type="submission" date="2018-08" db="EMBL/GenBank/DDBJ databases">
        <title>Complete genome of the Arcobacter ellisii type strain LMG 26155.</title>
        <authorList>
            <person name="Miller W.G."/>
            <person name="Yee E."/>
            <person name="Bono J.L."/>
        </authorList>
    </citation>
    <scope>NUCLEOTIDE SEQUENCE [LARGE SCALE GENOMIC DNA]</scope>
    <source>
        <strain evidence="1 3">LMG 26155</strain>
    </source>
</reference>
<evidence type="ECO:0000313" key="3">
    <source>
        <dbReference type="Proteomes" id="UP000262582"/>
    </source>
</evidence>
<reference evidence="2 4" key="1">
    <citation type="submission" date="2017-09" db="EMBL/GenBank/DDBJ databases">
        <title>Genomics of the genus Arcobacter.</title>
        <authorList>
            <person name="Perez-Cataluna A."/>
            <person name="Figueras M.J."/>
            <person name="Salas-Masso N."/>
        </authorList>
    </citation>
    <scope>NUCLEOTIDE SEQUENCE [LARGE SCALE GENOMIC DNA]</scope>
    <source>
        <strain evidence="2 4">CECT 7837</strain>
    </source>
</reference>
<dbReference type="RefSeq" id="WP_118917355.1">
    <property type="nucleotide sequence ID" value="NZ_CP032097.1"/>
</dbReference>
<evidence type="ECO:0008006" key="5">
    <source>
        <dbReference type="Google" id="ProtNLM"/>
    </source>
</evidence>
<dbReference type="Proteomes" id="UP000290588">
    <property type="component" value="Unassembled WGS sequence"/>
</dbReference>
<name>A0A347U8J2_9BACT</name>
<proteinExistence type="predicted"/>
<sequence>MVKNQNSITVLNDIVDTLKLQFYPNHNLTIDEIKKFNDFVDGFVILKSKAMEIKNPDNQKRYIKTDIDGTKFNVMATSQSNFNVVLQNGDFSIGLLKIGKHYNPIIKVEFRAEFLLRNGYKIAIDLVKDCINNLIEKYLIKVSEIHLAKDIQGYEFSTFDFHRIKTLSKTKTIFHNDISSEFYFGNRFTGFSIGKGDELLRIYNKTTEINQKKEKAFIQVLSWNYKDNFNPNRNVWRIEFQLRRERLKELMQGSGLYEDMTNVINSISNLWAYCVSRFVHKDLTNQEVHEQITQVKILKNGTFKYLSPETLRQRFRNAEPSYVWDSIQSFNNKIEPKLQRAKDISKPEVEYVKNAFKAVLSTFIKLKRGAFDSNELSKILHEADKECREKHSLTLVDKARLNTLDYMVKANAFYNHSGIIEQYFYDFKKDFVNNIKDTFAILENESSTLTTFEEFNKKLYRV</sequence>
<keyword evidence="3" id="KW-1185">Reference proteome</keyword>
<dbReference type="EMBL" id="NXIG01000008">
    <property type="protein sequence ID" value="RXI30176.1"/>
    <property type="molecule type" value="Genomic_DNA"/>
</dbReference>
<evidence type="ECO:0000313" key="2">
    <source>
        <dbReference type="EMBL" id="RXI30176.1"/>
    </source>
</evidence>
<dbReference type="OrthoDB" id="5396022at2"/>
<organism evidence="2 4">
    <name type="scientific">Arcobacter ellisii</name>
    <dbReference type="NCBI Taxonomy" id="913109"/>
    <lineage>
        <taxon>Bacteria</taxon>
        <taxon>Pseudomonadati</taxon>
        <taxon>Campylobacterota</taxon>
        <taxon>Epsilonproteobacteria</taxon>
        <taxon>Campylobacterales</taxon>
        <taxon>Arcobacteraceae</taxon>
        <taxon>Arcobacter</taxon>
    </lineage>
</organism>
<gene>
    <name evidence="1" type="ORF">AELL_1510</name>
    <name evidence="2" type="ORF">CP962_09230</name>
</gene>
<protein>
    <recommendedName>
        <fullName evidence="5">Replication initiation protein</fullName>
    </recommendedName>
</protein>